<evidence type="ECO:0000313" key="3">
    <source>
        <dbReference type="Proteomes" id="UP000799291"/>
    </source>
</evidence>
<accession>A0A6G1IQH4</accession>
<proteinExistence type="predicted"/>
<dbReference type="OrthoDB" id="3672634at2759"/>
<feature type="region of interest" description="Disordered" evidence="1">
    <location>
        <begin position="1"/>
        <end position="35"/>
    </location>
</feature>
<protein>
    <submittedName>
        <fullName evidence="2">Uncharacterized protein</fullName>
    </submittedName>
</protein>
<dbReference type="AlphaFoldDB" id="A0A6G1IQH4"/>
<name>A0A6G1IQH4_9PLEO</name>
<evidence type="ECO:0000313" key="2">
    <source>
        <dbReference type="EMBL" id="KAF2680223.1"/>
    </source>
</evidence>
<evidence type="ECO:0000256" key="1">
    <source>
        <dbReference type="SAM" id="MobiDB-lite"/>
    </source>
</evidence>
<feature type="compositionally biased region" description="Basic and acidic residues" evidence="1">
    <location>
        <begin position="63"/>
        <end position="92"/>
    </location>
</feature>
<dbReference type="Proteomes" id="UP000799291">
    <property type="component" value="Unassembled WGS sequence"/>
</dbReference>
<feature type="compositionally biased region" description="Basic and acidic residues" evidence="1">
    <location>
        <begin position="8"/>
        <end position="20"/>
    </location>
</feature>
<gene>
    <name evidence="2" type="ORF">K458DRAFT_434595</name>
</gene>
<sequence>MFRKKKEQLKNKAKEREGFQETRGIYRKQRGMETKSLQSLHLAEAGAQVDVGGRHLQVQNHDTAPRKEDDTDRLPHAQRRRRDEATPRKGHDFQLNQSTANPLAIQARSPKMEMISEGPRGRIWRVDEEGAEEEVGCVLALLVVKMPDGMKERFWLFGAGEKEIKGDLLLLSKKA</sequence>
<organism evidence="2 3">
    <name type="scientific">Lentithecium fluviatile CBS 122367</name>
    <dbReference type="NCBI Taxonomy" id="1168545"/>
    <lineage>
        <taxon>Eukaryota</taxon>
        <taxon>Fungi</taxon>
        <taxon>Dikarya</taxon>
        <taxon>Ascomycota</taxon>
        <taxon>Pezizomycotina</taxon>
        <taxon>Dothideomycetes</taxon>
        <taxon>Pleosporomycetidae</taxon>
        <taxon>Pleosporales</taxon>
        <taxon>Massarineae</taxon>
        <taxon>Lentitheciaceae</taxon>
        <taxon>Lentithecium</taxon>
    </lineage>
</organism>
<keyword evidence="3" id="KW-1185">Reference proteome</keyword>
<feature type="region of interest" description="Disordered" evidence="1">
    <location>
        <begin position="51"/>
        <end position="101"/>
    </location>
</feature>
<reference evidence="2" key="1">
    <citation type="journal article" date="2020" name="Stud. Mycol.">
        <title>101 Dothideomycetes genomes: a test case for predicting lifestyles and emergence of pathogens.</title>
        <authorList>
            <person name="Haridas S."/>
            <person name="Albert R."/>
            <person name="Binder M."/>
            <person name="Bloem J."/>
            <person name="Labutti K."/>
            <person name="Salamov A."/>
            <person name="Andreopoulos B."/>
            <person name="Baker S."/>
            <person name="Barry K."/>
            <person name="Bills G."/>
            <person name="Bluhm B."/>
            <person name="Cannon C."/>
            <person name="Castanera R."/>
            <person name="Culley D."/>
            <person name="Daum C."/>
            <person name="Ezra D."/>
            <person name="Gonzalez J."/>
            <person name="Henrissat B."/>
            <person name="Kuo A."/>
            <person name="Liang C."/>
            <person name="Lipzen A."/>
            <person name="Lutzoni F."/>
            <person name="Magnuson J."/>
            <person name="Mondo S."/>
            <person name="Nolan M."/>
            <person name="Ohm R."/>
            <person name="Pangilinan J."/>
            <person name="Park H.-J."/>
            <person name="Ramirez L."/>
            <person name="Alfaro M."/>
            <person name="Sun H."/>
            <person name="Tritt A."/>
            <person name="Yoshinaga Y."/>
            <person name="Zwiers L.-H."/>
            <person name="Turgeon B."/>
            <person name="Goodwin S."/>
            <person name="Spatafora J."/>
            <person name="Crous P."/>
            <person name="Grigoriev I."/>
        </authorList>
    </citation>
    <scope>NUCLEOTIDE SEQUENCE</scope>
    <source>
        <strain evidence="2">CBS 122367</strain>
    </source>
</reference>
<dbReference type="EMBL" id="MU005598">
    <property type="protein sequence ID" value="KAF2680223.1"/>
    <property type="molecule type" value="Genomic_DNA"/>
</dbReference>